<dbReference type="SUPFAM" id="SSF53448">
    <property type="entry name" value="Nucleotide-diphospho-sugar transferases"/>
    <property type="match status" value="1"/>
</dbReference>
<dbReference type="Gene3D" id="3.90.550.10">
    <property type="entry name" value="Spore Coat Polysaccharide Biosynthesis Protein SpsA, Chain A"/>
    <property type="match status" value="1"/>
</dbReference>
<dbReference type="GO" id="GO:0016740">
    <property type="term" value="F:transferase activity"/>
    <property type="evidence" value="ECO:0007669"/>
    <property type="project" value="UniProtKB-KW"/>
</dbReference>
<dbReference type="InterPro" id="IPR029044">
    <property type="entry name" value="Nucleotide-diphossugar_trans"/>
</dbReference>
<dbReference type="AlphaFoldDB" id="A4J4B3"/>
<dbReference type="RefSeq" id="WP_011877736.1">
    <property type="nucleotide sequence ID" value="NC_009253.1"/>
</dbReference>
<feature type="domain" description="Glycosyltransferase 2-like" evidence="2">
    <location>
        <begin position="3"/>
        <end position="130"/>
    </location>
</feature>
<dbReference type="InterPro" id="IPR011990">
    <property type="entry name" value="TPR-like_helical_dom_sf"/>
</dbReference>
<dbReference type="EMBL" id="CP000612">
    <property type="protein sequence ID" value="ABO49916.1"/>
    <property type="molecule type" value="Genomic_DNA"/>
</dbReference>
<evidence type="ECO:0000313" key="4">
    <source>
        <dbReference type="Proteomes" id="UP000001556"/>
    </source>
</evidence>
<sequence length="657" mass="75218">MISLCMIVKNEERNLARCLNSAKDCVDEIIIVDTGSVDNTVNIAKKFDAKIYTYQWDEDFAAARNFSLSKAAGDWILYLDADEELEANCCQRLRALSNLPQYEAYYFQIINLTDGNDPLKHLNIRMFKNKPEYRFEGKLHEQIISSISAASPNQPPVVNSGITILHYGYLASEFIAKDKAQRNYRINKALVDKEPNNPFYLYTLGGSCVNLNDLEGATNYYLKALKNVSLQAMYAPSIFISLITCLLKIGKIVEAAEYIEKCKTHYPDYVDIHFIEGELYKRLGHVSRAILCFEKCLQLGEQKISKYTTRTGVGSFMPLFELAQIYIDQGDLKKALDYQIMGLKLKNNDMKQYLTLAKILKTALGNGQIVYKILKANIKHADKTAEKFILARMLYQIEEYELAGKLFDKIPVKSEEVAYYKCLYFIKTARHNEVTQTLKQINNIALYHDVLQELILAHWNSSPPLDASIYLEQQTDPDQELIKILSYINDRLFNCPTTCKFDINSEAFLLIMNKLLATKGFKLANDVLSLAGLDTTESKITYLSNSNLNNEKLELAARLALQELKQGSTHPDYYYVLGLYFLNNEDLESAHNMIHQALAILPEADQYQRLLKTIYRKQALQMVLKALENYPHNPRFNNCLIHLQKDLMTDTRLKGGH</sequence>
<reference evidence="3 4" key="1">
    <citation type="submission" date="2007-03" db="EMBL/GenBank/DDBJ databases">
        <title>Complete sequence of Desulfotomaculum reducens MI-1.</title>
        <authorList>
            <consortium name="US DOE Joint Genome Institute"/>
            <person name="Copeland A."/>
            <person name="Lucas S."/>
            <person name="Lapidus A."/>
            <person name="Barry K."/>
            <person name="Detter J.C."/>
            <person name="Glavina del Rio T."/>
            <person name="Hammon N."/>
            <person name="Israni S."/>
            <person name="Dalin E."/>
            <person name="Tice H."/>
            <person name="Pitluck S."/>
            <person name="Sims D."/>
            <person name="Brettin T."/>
            <person name="Bruce D."/>
            <person name="Han C."/>
            <person name="Tapia R."/>
            <person name="Schmutz J."/>
            <person name="Larimer F."/>
            <person name="Land M."/>
            <person name="Hauser L."/>
            <person name="Kyrpides N."/>
            <person name="Kim E."/>
            <person name="Tebo B.M."/>
            <person name="Richardson P."/>
        </authorList>
    </citation>
    <scope>NUCLEOTIDE SEQUENCE [LARGE SCALE GENOMIC DNA]</scope>
    <source>
        <strain evidence="3 4">MI-1</strain>
    </source>
</reference>
<name>A4J4B3_DESRM</name>
<dbReference type="OrthoDB" id="9815923at2"/>
<dbReference type="CAZy" id="GT2">
    <property type="family name" value="Glycosyltransferase Family 2"/>
</dbReference>
<dbReference type="Proteomes" id="UP000001556">
    <property type="component" value="Chromosome"/>
</dbReference>
<evidence type="ECO:0000256" key="1">
    <source>
        <dbReference type="PROSITE-ProRule" id="PRU00339"/>
    </source>
</evidence>
<accession>A4J4B3</accession>
<keyword evidence="1" id="KW-0802">TPR repeat</keyword>
<dbReference type="KEGG" id="drm:Dred_1386"/>
<dbReference type="InterPro" id="IPR001173">
    <property type="entry name" value="Glyco_trans_2-like"/>
</dbReference>
<feature type="repeat" description="TPR" evidence="1">
    <location>
        <begin position="270"/>
        <end position="303"/>
    </location>
</feature>
<dbReference type="PANTHER" id="PTHR43630">
    <property type="entry name" value="POLY-BETA-1,6-N-ACETYL-D-GLUCOSAMINE SYNTHASE"/>
    <property type="match status" value="1"/>
</dbReference>
<dbReference type="eggNOG" id="COG0457">
    <property type="taxonomic scope" value="Bacteria"/>
</dbReference>
<keyword evidence="4" id="KW-1185">Reference proteome</keyword>
<dbReference type="Pfam" id="PF00535">
    <property type="entry name" value="Glycos_transf_2"/>
    <property type="match status" value="1"/>
</dbReference>
<dbReference type="eggNOG" id="COG0463">
    <property type="taxonomic scope" value="Bacteria"/>
</dbReference>
<dbReference type="PANTHER" id="PTHR43630:SF2">
    <property type="entry name" value="GLYCOSYLTRANSFERASE"/>
    <property type="match status" value="1"/>
</dbReference>
<dbReference type="Pfam" id="PF13181">
    <property type="entry name" value="TPR_8"/>
    <property type="match status" value="1"/>
</dbReference>
<evidence type="ECO:0000313" key="3">
    <source>
        <dbReference type="EMBL" id="ABO49916.1"/>
    </source>
</evidence>
<gene>
    <name evidence="3" type="ordered locus">Dred_1386</name>
</gene>
<proteinExistence type="predicted"/>
<organism evidence="3 4">
    <name type="scientific">Desulforamulus reducens (strain ATCC BAA-1160 / DSM 100696 / MI-1)</name>
    <name type="common">Desulfotomaculum reducens</name>
    <dbReference type="NCBI Taxonomy" id="349161"/>
    <lineage>
        <taxon>Bacteria</taxon>
        <taxon>Bacillati</taxon>
        <taxon>Bacillota</taxon>
        <taxon>Clostridia</taxon>
        <taxon>Eubacteriales</taxon>
        <taxon>Peptococcaceae</taxon>
        <taxon>Desulforamulus</taxon>
    </lineage>
</organism>
<keyword evidence="3" id="KW-0808">Transferase</keyword>
<dbReference type="PROSITE" id="PS50005">
    <property type="entry name" value="TPR"/>
    <property type="match status" value="2"/>
</dbReference>
<evidence type="ECO:0000259" key="2">
    <source>
        <dbReference type="Pfam" id="PF00535"/>
    </source>
</evidence>
<feature type="repeat" description="TPR" evidence="1">
    <location>
        <begin position="571"/>
        <end position="604"/>
    </location>
</feature>
<dbReference type="STRING" id="349161.Dred_1386"/>
<protein>
    <submittedName>
        <fullName evidence="3">Glycosyl transferase, family 2</fullName>
    </submittedName>
</protein>
<dbReference type="SMART" id="SM00028">
    <property type="entry name" value="TPR"/>
    <property type="match status" value="5"/>
</dbReference>
<dbReference type="InterPro" id="IPR019734">
    <property type="entry name" value="TPR_rpt"/>
</dbReference>
<dbReference type="SUPFAM" id="SSF48452">
    <property type="entry name" value="TPR-like"/>
    <property type="match status" value="2"/>
</dbReference>
<dbReference type="CDD" id="cd02511">
    <property type="entry name" value="Beta4Glucosyltransferase"/>
    <property type="match status" value="1"/>
</dbReference>
<dbReference type="Gene3D" id="1.25.40.10">
    <property type="entry name" value="Tetratricopeptide repeat domain"/>
    <property type="match status" value="2"/>
</dbReference>
<dbReference type="HOGENOM" id="CLU_023736_1_0_9"/>